<dbReference type="InterPro" id="IPR029045">
    <property type="entry name" value="ClpP/crotonase-like_dom_sf"/>
</dbReference>
<dbReference type="CDD" id="cd07560">
    <property type="entry name" value="Peptidase_S41_CPP"/>
    <property type="match status" value="1"/>
</dbReference>
<evidence type="ECO:0000259" key="8">
    <source>
        <dbReference type="PROSITE" id="PS50106"/>
    </source>
</evidence>
<proteinExistence type="inferred from homology"/>
<dbReference type="InterPro" id="IPR036365">
    <property type="entry name" value="PGBD-like_sf"/>
</dbReference>
<evidence type="ECO:0000313" key="9">
    <source>
        <dbReference type="EMBL" id="MFC5542672.1"/>
    </source>
</evidence>
<dbReference type="NCBIfam" id="TIGR00225">
    <property type="entry name" value="prc"/>
    <property type="match status" value="1"/>
</dbReference>
<dbReference type="SUPFAM" id="SSF47090">
    <property type="entry name" value="PGBD-like"/>
    <property type="match status" value="1"/>
</dbReference>
<evidence type="ECO:0000256" key="1">
    <source>
        <dbReference type="ARBA" id="ARBA00009179"/>
    </source>
</evidence>
<dbReference type="InterPro" id="IPR036034">
    <property type="entry name" value="PDZ_sf"/>
</dbReference>
<keyword evidence="4 5" id="KW-0720">Serine protease</keyword>
<gene>
    <name evidence="9" type="ORF">ACFPOH_13245</name>
</gene>
<comment type="similarity">
    <text evidence="1 5">Belongs to the peptidase S41A family.</text>
</comment>
<evidence type="ECO:0000256" key="6">
    <source>
        <dbReference type="SAM" id="MobiDB-lite"/>
    </source>
</evidence>
<dbReference type="EMBL" id="JBHSNQ010000175">
    <property type="protein sequence ID" value="MFC5542672.1"/>
    <property type="molecule type" value="Genomic_DNA"/>
</dbReference>
<dbReference type="InterPro" id="IPR001478">
    <property type="entry name" value="PDZ"/>
</dbReference>
<feature type="transmembrane region" description="Helical" evidence="7">
    <location>
        <begin position="36"/>
        <end position="57"/>
    </location>
</feature>
<dbReference type="Pfam" id="PF17820">
    <property type="entry name" value="PDZ_6"/>
    <property type="match status" value="1"/>
</dbReference>
<evidence type="ECO:0000313" key="10">
    <source>
        <dbReference type="Proteomes" id="UP001595978"/>
    </source>
</evidence>
<dbReference type="InterPro" id="IPR004447">
    <property type="entry name" value="Peptidase_S41A"/>
</dbReference>
<dbReference type="Gene3D" id="3.30.750.44">
    <property type="match status" value="1"/>
</dbReference>
<dbReference type="CDD" id="cd06782">
    <property type="entry name" value="cpPDZ_CPP-like"/>
    <property type="match status" value="1"/>
</dbReference>
<dbReference type="SUPFAM" id="SSF50156">
    <property type="entry name" value="PDZ domain-like"/>
    <property type="match status" value="1"/>
</dbReference>
<dbReference type="InterPro" id="IPR005151">
    <property type="entry name" value="Tail-specific_protease"/>
</dbReference>
<dbReference type="PROSITE" id="PS50106">
    <property type="entry name" value="PDZ"/>
    <property type="match status" value="1"/>
</dbReference>
<dbReference type="Pfam" id="PF03572">
    <property type="entry name" value="Peptidase_S41"/>
    <property type="match status" value="1"/>
</dbReference>
<dbReference type="PANTHER" id="PTHR32060:SF30">
    <property type="entry name" value="CARBOXY-TERMINAL PROCESSING PROTEASE CTPA"/>
    <property type="match status" value="1"/>
</dbReference>
<dbReference type="InterPro" id="IPR002477">
    <property type="entry name" value="Peptidoglycan-bd-like"/>
</dbReference>
<feature type="compositionally biased region" description="Basic and acidic residues" evidence="6">
    <location>
        <begin position="1"/>
        <end position="18"/>
    </location>
</feature>
<comment type="caution">
    <text evidence="9">The sequence shown here is derived from an EMBL/GenBank/DDBJ whole genome shotgun (WGS) entry which is preliminary data.</text>
</comment>
<protein>
    <submittedName>
        <fullName evidence="9">S41 family peptidase</fullName>
    </submittedName>
</protein>
<keyword evidence="3 5" id="KW-0378">Hydrolase</keyword>
<evidence type="ECO:0000256" key="3">
    <source>
        <dbReference type="ARBA" id="ARBA00022801"/>
    </source>
</evidence>
<dbReference type="SMART" id="SM00228">
    <property type="entry name" value="PDZ"/>
    <property type="match status" value="1"/>
</dbReference>
<keyword evidence="7" id="KW-1133">Transmembrane helix</keyword>
<dbReference type="InterPro" id="IPR036366">
    <property type="entry name" value="PGBDSf"/>
</dbReference>
<keyword evidence="7" id="KW-0472">Membrane</keyword>
<dbReference type="SMART" id="SM00245">
    <property type="entry name" value="TSPc"/>
    <property type="match status" value="1"/>
</dbReference>
<reference evidence="10" key="1">
    <citation type="journal article" date="2019" name="Int. J. Syst. Evol. Microbiol.">
        <title>The Global Catalogue of Microorganisms (GCM) 10K type strain sequencing project: providing services to taxonomists for standard genome sequencing and annotation.</title>
        <authorList>
            <consortium name="The Broad Institute Genomics Platform"/>
            <consortium name="The Broad Institute Genome Sequencing Center for Infectious Disease"/>
            <person name="Wu L."/>
            <person name="Ma J."/>
        </authorList>
    </citation>
    <scope>NUCLEOTIDE SEQUENCE [LARGE SCALE GENOMIC DNA]</scope>
    <source>
        <strain evidence="10">CCUG 56331</strain>
    </source>
</reference>
<sequence length="495" mass="55148">MEEQNQQEKETHQEKDPQQEQNKPAKRYIRLKPFNFIMLMVFTILFTAGLTIFALTFGDKKVVEVPTERQEFSQLYDAYDELKEKYYTDIDDKKIIHGAINGMFEALDDPYSDYMEKEEAEQFNSELSSSFQGIGAEIQERNGNIVVVSPIKNSPAEKAGLLPEDIIVSVDGQSLQGMSATEAVLLIRGKKGTPVTLTIKRGNSEDLIEMTIIRDDIPIETVYGEMGDDKIAHIQITSFSENTADELRKLLDQYESEGMKSIILDVRQNPGGYLNAAIDISNLFIDEGKTIVKLQSRKGEPEVVLSEGGKKYKYPIIVLIDNGSASASEILAGALKESAGATLVGLTSFGKGTVQTVTQLPDGSNLKYTTGKWLTPKGNWIHEKGIKPDVEVQYPEYYSATYIDPNTELKRGVVSNYVKSAELMLDALGYNVGTIDETYDASTESAVVQFQRDHGLERTGAISGDTTYKLMDALREKIQKDDPQVLKAKELLQNQ</sequence>
<dbReference type="SUPFAM" id="SSF52096">
    <property type="entry name" value="ClpP/crotonase"/>
    <property type="match status" value="1"/>
</dbReference>
<dbReference type="Gene3D" id="2.30.42.10">
    <property type="match status" value="1"/>
</dbReference>
<dbReference type="Proteomes" id="UP001595978">
    <property type="component" value="Unassembled WGS sequence"/>
</dbReference>
<dbReference type="Pfam" id="PF01471">
    <property type="entry name" value="PG_binding_1"/>
    <property type="match status" value="1"/>
</dbReference>
<name>A0ABW0RF88_9BACL</name>
<accession>A0ABW0RF88</accession>
<dbReference type="RefSeq" id="WP_390310098.1">
    <property type="nucleotide sequence ID" value="NZ_JBHSNQ010000175.1"/>
</dbReference>
<evidence type="ECO:0000256" key="2">
    <source>
        <dbReference type="ARBA" id="ARBA00022670"/>
    </source>
</evidence>
<feature type="region of interest" description="Disordered" evidence="6">
    <location>
        <begin position="1"/>
        <end position="24"/>
    </location>
</feature>
<dbReference type="Gene3D" id="1.10.101.10">
    <property type="entry name" value="PGBD-like superfamily/PGBD"/>
    <property type="match status" value="1"/>
</dbReference>
<keyword evidence="7" id="KW-0812">Transmembrane</keyword>
<keyword evidence="10" id="KW-1185">Reference proteome</keyword>
<dbReference type="Pfam" id="PF22694">
    <property type="entry name" value="CtpB_N-like"/>
    <property type="match status" value="1"/>
</dbReference>
<evidence type="ECO:0000256" key="4">
    <source>
        <dbReference type="ARBA" id="ARBA00022825"/>
    </source>
</evidence>
<organism evidence="9 10">
    <name type="scientific">Ureibacillus suwonensis</name>
    <dbReference type="NCBI Taxonomy" id="313007"/>
    <lineage>
        <taxon>Bacteria</taxon>
        <taxon>Bacillati</taxon>
        <taxon>Bacillota</taxon>
        <taxon>Bacilli</taxon>
        <taxon>Bacillales</taxon>
        <taxon>Caryophanaceae</taxon>
        <taxon>Ureibacillus</taxon>
    </lineage>
</organism>
<dbReference type="InterPro" id="IPR041489">
    <property type="entry name" value="PDZ_6"/>
</dbReference>
<evidence type="ECO:0000256" key="7">
    <source>
        <dbReference type="SAM" id="Phobius"/>
    </source>
</evidence>
<feature type="domain" description="PDZ" evidence="8">
    <location>
        <begin position="124"/>
        <end position="188"/>
    </location>
</feature>
<dbReference type="Gene3D" id="3.90.226.10">
    <property type="entry name" value="2-enoyl-CoA Hydratase, Chain A, domain 1"/>
    <property type="match status" value="1"/>
</dbReference>
<dbReference type="PANTHER" id="PTHR32060">
    <property type="entry name" value="TAIL-SPECIFIC PROTEASE"/>
    <property type="match status" value="1"/>
</dbReference>
<keyword evidence="2 5" id="KW-0645">Protease</keyword>
<evidence type="ECO:0000256" key="5">
    <source>
        <dbReference type="RuleBase" id="RU004404"/>
    </source>
</evidence>
<dbReference type="InterPro" id="IPR055210">
    <property type="entry name" value="CtpA/B_N"/>
</dbReference>